<dbReference type="Pfam" id="PF02141">
    <property type="entry name" value="DENN"/>
    <property type="match status" value="1"/>
</dbReference>
<dbReference type="GeneTree" id="ENSGT00950000182931"/>
<dbReference type="PROSITE" id="PS50211">
    <property type="entry name" value="DENN"/>
    <property type="match status" value="1"/>
</dbReference>
<dbReference type="PANTHER" id="PTHR15288:SF3">
    <property type="entry name" value="DENN DOMAIN-CONTAINING PROTEIN 2A"/>
    <property type="match status" value="1"/>
</dbReference>
<keyword evidence="5" id="KW-1185">Reference proteome</keyword>
<feature type="compositionally biased region" description="Polar residues" evidence="2">
    <location>
        <begin position="400"/>
        <end position="414"/>
    </location>
</feature>
<dbReference type="SMART" id="SM00801">
    <property type="entry name" value="dDENN"/>
    <property type="match status" value="1"/>
</dbReference>
<dbReference type="PANTHER" id="PTHR15288">
    <property type="entry name" value="DENN DOMAIN-CONTAINING PROTEIN 2"/>
    <property type="match status" value="1"/>
</dbReference>
<evidence type="ECO:0000313" key="5">
    <source>
        <dbReference type="Proteomes" id="UP000694397"/>
    </source>
</evidence>
<dbReference type="SMART" id="SM00800">
    <property type="entry name" value="uDENN"/>
    <property type="match status" value="1"/>
</dbReference>
<evidence type="ECO:0000259" key="3">
    <source>
        <dbReference type="PROSITE" id="PS50211"/>
    </source>
</evidence>
<name>A0A8C9QT03_SCLFO</name>
<feature type="region of interest" description="Disordered" evidence="2">
    <location>
        <begin position="486"/>
        <end position="507"/>
    </location>
</feature>
<dbReference type="InterPro" id="IPR005112">
    <property type="entry name" value="dDENN_dom"/>
</dbReference>
<feature type="compositionally biased region" description="Pro residues" evidence="2">
    <location>
        <begin position="305"/>
        <end position="314"/>
    </location>
</feature>
<dbReference type="Ensembl" id="ENSSFOT00015003766.2">
    <property type="protein sequence ID" value="ENSSFOP00015003703.2"/>
    <property type="gene ID" value="ENSSFOG00015002425.2"/>
</dbReference>
<reference evidence="4" key="2">
    <citation type="submission" date="2025-08" db="UniProtKB">
        <authorList>
            <consortium name="Ensembl"/>
        </authorList>
    </citation>
    <scope>IDENTIFICATION</scope>
</reference>
<accession>A0A8C9QT03</accession>
<feature type="domain" description="UDENN" evidence="3">
    <location>
        <begin position="551"/>
        <end position="962"/>
    </location>
</feature>
<evidence type="ECO:0000256" key="1">
    <source>
        <dbReference type="ARBA" id="ARBA00022658"/>
    </source>
</evidence>
<dbReference type="OrthoDB" id="10266080at2759"/>
<dbReference type="Gene3D" id="3.30.450.200">
    <property type="match status" value="1"/>
</dbReference>
<feature type="region of interest" description="Disordered" evidence="2">
    <location>
        <begin position="380"/>
        <end position="456"/>
    </location>
</feature>
<dbReference type="GO" id="GO:0005085">
    <property type="term" value="F:guanyl-nucleotide exchange factor activity"/>
    <property type="evidence" value="ECO:0007669"/>
    <property type="project" value="UniProtKB-KW"/>
</dbReference>
<evidence type="ECO:0000256" key="2">
    <source>
        <dbReference type="SAM" id="MobiDB-lite"/>
    </source>
</evidence>
<protein>
    <submittedName>
        <fullName evidence="4">DENN domain containing 2A</fullName>
    </submittedName>
</protein>
<gene>
    <name evidence="4" type="primary">DENND2A</name>
</gene>
<feature type="region of interest" description="Disordered" evidence="2">
    <location>
        <begin position="141"/>
        <end position="196"/>
    </location>
</feature>
<proteinExistence type="predicted"/>
<dbReference type="AlphaFoldDB" id="A0A8C9QT03"/>
<keyword evidence="1" id="KW-0344">Guanine-nucleotide releasing factor</keyword>
<dbReference type="GO" id="GO:0042147">
    <property type="term" value="P:retrograde transport, endosome to Golgi"/>
    <property type="evidence" value="ECO:0007669"/>
    <property type="project" value="TreeGrafter"/>
</dbReference>
<dbReference type="Pfam" id="PF03456">
    <property type="entry name" value="uDENN"/>
    <property type="match status" value="1"/>
</dbReference>
<dbReference type="FunFam" id="3.40.50.11500:FF:000004">
    <property type="entry name" value="DENN domain-containing protein 2C isoform X1"/>
    <property type="match status" value="1"/>
</dbReference>
<feature type="region of interest" description="Disordered" evidence="2">
    <location>
        <begin position="74"/>
        <end position="93"/>
    </location>
</feature>
<reference evidence="4 5" key="1">
    <citation type="submission" date="2019-04" db="EMBL/GenBank/DDBJ databases">
        <authorList>
            <consortium name="Wellcome Sanger Institute Data Sharing"/>
        </authorList>
    </citation>
    <scope>NUCLEOTIDE SEQUENCE [LARGE SCALE GENOMIC DNA]</scope>
</reference>
<dbReference type="Gene3D" id="3.40.50.11500">
    <property type="match status" value="1"/>
</dbReference>
<dbReference type="InterPro" id="IPR037516">
    <property type="entry name" value="Tripartite_DENN"/>
</dbReference>
<feature type="compositionally biased region" description="Basic and acidic residues" evidence="2">
    <location>
        <begin position="238"/>
        <end position="247"/>
    </location>
</feature>
<dbReference type="GO" id="GO:0015629">
    <property type="term" value="C:actin cytoskeleton"/>
    <property type="evidence" value="ECO:0007669"/>
    <property type="project" value="TreeGrafter"/>
</dbReference>
<dbReference type="Pfam" id="PF03455">
    <property type="entry name" value="dDENN"/>
    <property type="match status" value="1"/>
</dbReference>
<dbReference type="GO" id="GO:0005829">
    <property type="term" value="C:cytosol"/>
    <property type="evidence" value="ECO:0007669"/>
    <property type="project" value="GOC"/>
</dbReference>
<dbReference type="InterPro" id="IPR043153">
    <property type="entry name" value="DENN_C"/>
</dbReference>
<feature type="region of interest" description="Disordered" evidence="2">
    <location>
        <begin position="214"/>
        <end position="248"/>
    </location>
</feature>
<dbReference type="InterPro" id="IPR005113">
    <property type="entry name" value="uDENN_dom"/>
</dbReference>
<dbReference type="InterPro" id="IPR001194">
    <property type="entry name" value="cDENN_dom"/>
</dbReference>
<feature type="region of interest" description="Disordered" evidence="2">
    <location>
        <begin position="273"/>
        <end position="314"/>
    </location>
</feature>
<organism evidence="4 5">
    <name type="scientific">Scleropages formosus</name>
    <name type="common">Asian bonytongue</name>
    <name type="synonym">Osteoglossum formosum</name>
    <dbReference type="NCBI Taxonomy" id="113540"/>
    <lineage>
        <taxon>Eukaryota</taxon>
        <taxon>Metazoa</taxon>
        <taxon>Chordata</taxon>
        <taxon>Craniata</taxon>
        <taxon>Vertebrata</taxon>
        <taxon>Euteleostomi</taxon>
        <taxon>Actinopterygii</taxon>
        <taxon>Neopterygii</taxon>
        <taxon>Teleostei</taxon>
        <taxon>Osteoglossocephala</taxon>
        <taxon>Osteoglossomorpha</taxon>
        <taxon>Osteoglossiformes</taxon>
        <taxon>Osteoglossidae</taxon>
        <taxon>Scleropages</taxon>
    </lineage>
</organism>
<dbReference type="InterPro" id="IPR051942">
    <property type="entry name" value="DENN_domain_containing_2"/>
</dbReference>
<evidence type="ECO:0000313" key="4">
    <source>
        <dbReference type="Ensembl" id="ENSSFOP00015003703.2"/>
    </source>
</evidence>
<feature type="compositionally biased region" description="Basic and acidic residues" evidence="2">
    <location>
        <begin position="174"/>
        <end position="187"/>
    </location>
</feature>
<dbReference type="SMART" id="SM00799">
    <property type="entry name" value="DENN"/>
    <property type="match status" value="1"/>
</dbReference>
<reference evidence="4" key="3">
    <citation type="submission" date="2025-09" db="UniProtKB">
        <authorList>
            <consortium name="Ensembl"/>
        </authorList>
    </citation>
    <scope>IDENTIFICATION</scope>
</reference>
<feature type="compositionally biased region" description="Polar residues" evidence="2">
    <location>
        <begin position="81"/>
        <end position="90"/>
    </location>
</feature>
<dbReference type="FunFam" id="3.30.450.200:FF:000001">
    <property type="entry name" value="DENN domain-containing protein 2A isoform X1"/>
    <property type="match status" value="1"/>
</dbReference>
<feature type="compositionally biased region" description="Polar residues" evidence="2">
    <location>
        <begin position="150"/>
        <end position="159"/>
    </location>
</feature>
<dbReference type="Proteomes" id="UP000694397">
    <property type="component" value="Chromosome 5"/>
</dbReference>
<sequence>MLSVNTMTGGCALQLCENADSFDYHPVNRFQCCVLKAGEDPSVSFRNSSQYKAPLSPLDNLSDSLGCASMPANKKGPGTGCQASKNTPTGGTCLPKTLAGVNSIQEKISQWEGKKNPIPVSRVTDQSMKELDMASKKDLQTIEEKRGQSKRSVSWNQQDSGKENAGKMGNLKPKSLERSVGGREQMLEKGNSGKPAETLWERPAATHMKKLDQTLKEGPSDPPVRLPGSHFCPYSKEAPTKVERETSESIVGSLDRVRPHGIQLSQSLVNSLNEPSSINPLPKPQRTFQHPTMRGCSRSAQRNLPPLPSIPPPPLLSCPNLGVKSQSDQKRDTICRKSKELEELLQCTSPDSPLDWYGSARLSPTNTLSQENIYEDILDPPVKENPYEDIEVNGPCPRSLSPSSVAPGTSTKITSRPGLFRENSDRRTNRFQDLCRPSPPSTPSSPENTPRLSGDLYNRRWRRTPKMVQKINSIFEARRGKKRVKRFSQTAESSLGRVTDDNSETDSDIEEKLKAAESLRLVSGRSKLRQASHQRSVEWDTVDPAERKLFEYFLVVALQRAKVGVSYLPEVTQQFPLKFERSFKFIREAEDQVKVIPQFCFPDAKDWVPVDTFPSETFSFVLTDEDGSRRFGYCRRLLPSGKGRRLPEVYCMVSRLGCFDLFSKILDEVERRRALSPALVQPFMRGILEAPFPAPGKTITIKSFMPGFGTEVMQLCRPSDSRLEHVDFECLFSCLSVRLLLRVFASLLLERRVIFTADRLSTLSQCCHAVVALLYPFAWQHTYIPVLPASMLDIVCSPTPYIVGLLSSSLPRLKELPIEEVLVVDLGSGRFLRQLGDEDAILPHKLQAALEHILEKRVELAQEKAELLKDSGSLSAVVSEAFVRFFVEMVGHYPLFMGTFEREEDSFSSTSSSCSPTPASFQSEAFHKAVCSRSLRRFLEVFMETQMFAGFIQEREMRRHALRGLFETRTQEYLDSLPWTEHRGVNKFLKGLGNKMKFLSKK</sequence>